<evidence type="ECO:0000313" key="1">
    <source>
        <dbReference type="EMBL" id="KAK9033469.1"/>
    </source>
</evidence>
<organism evidence="1 2">
    <name type="scientific">Hibiscus sabdariffa</name>
    <name type="common">roselle</name>
    <dbReference type="NCBI Taxonomy" id="183260"/>
    <lineage>
        <taxon>Eukaryota</taxon>
        <taxon>Viridiplantae</taxon>
        <taxon>Streptophyta</taxon>
        <taxon>Embryophyta</taxon>
        <taxon>Tracheophyta</taxon>
        <taxon>Spermatophyta</taxon>
        <taxon>Magnoliopsida</taxon>
        <taxon>eudicotyledons</taxon>
        <taxon>Gunneridae</taxon>
        <taxon>Pentapetalae</taxon>
        <taxon>rosids</taxon>
        <taxon>malvids</taxon>
        <taxon>Malvales</taxon>
        <taxon>Malvaceae</taxon>
        <taxon>Malvoideae</taxon>
        <taxon>Hibiscus</taxon>
    </lineage>
</organism>
<accession>A0ABR2T868</accession>
<comment type="caution">
    <text evidence="1">The sequence shown here is derived from an EMBL/GenBank/DDBJ whole genome shotgun (WGS) entry which is preliminary data.</text>
</comment>
<reference evidence="1 2" key="1">
    <citation type="journal article" date="2024" name="G3 (Bethesda)">
        <title>Genome assembly of Hibiscus sabdariffa L. provides insights into metabolisms of medicinal natural products.</title>
        <authorList>
            <person name="Kim T."/>
        </authorList>
    </citation>
    <scope>NUCLEOTIDE SEQUENCE [LARGE SCALE GENOMIC DNA]</scope>
    <source>
        <strain evidence="1">TK-2024</strain>
        <tissue evidence="1">Old leaves</tissue>
    </source>
</reference>
<proteinExistence type="predicted"/>
<gene>
    <name evidence="1" type="ORF">V6N11_018502</name>
</gene>
<sequence>MVKILSVSKITRRRKRDILTGSSTAGGTLFTAVTACSATDSGRTSVIALVAAAAFSSYASRAVTASLKDNALSSANIAANRRVP</sequence>
<evidence type="ECO:0000313" key="2">
    <source>
        <dbReference type="Proteomes" id="UP001396334"/>
    </source>
</evidence>
<name>A0ABR2T868_9ROSI</name>
<keyword evidence="2" id="KW-1185">Reference proteome</keyword>
<protein>
    <submittedName>
        <fullName evidence="1">Uncharacterized protein</fullName>
    </submittedName>
</protein>
<dbReference type="Proteomes" id="UP001396334">
    <property type="component" value="Unassembled WGS sequence"/>
</dbReference>
<dbReference type="EMBL" id="JBBPBN010000008">
    <property type="protein sequence ID" value="KAK9033469.1"/>
    <property type="molecule type" value="Genomic_DNA"/>
</dbReference>